<name>A0A150G803_GONPE</name>
<dbReference type="STRING" id="33097.A0A150G803"/>
<evidence type="ECO:0000256" key="1">
    <source>
        <dbReference type="SAM" id="MobiDB-lite"/>
    </source>
</evidence>
<dbReference type="Pfam" id="PF07714">
    <property type="entry name" value="PK_Tyr_Ser-Thr"/>
    <property type="match status" value="1"/>
</dbReference>
<comment type="caution">
    <text evidence="3">The sequence shown here is derived from an EMBL/GenBank/DDBJ whole genome shotgun (WGS) entry which is preliminary data.</text>
</comment>
<feature type="region of interest" description="Disordered" evidence="1">
    <location>
        <begin position="18"/>
        <end position="37"/>
    </location>
</feature>
<dbReference type="InterPro" id="IPR001245">
    <property type="entry name" value="Ser-Thr/Tyr_kinase_cat_dom"/>
</dbReference>
<dbReference type="GO" id="GO:0004672">
    <property type="term" value="F:protein kinase activity"/>
    <property type="evidence" value="ECO:0007669"/>
    <property type="project" value="InterPro"/>
</dbReference>
<proteinExistence type="predicted"/>
<feature type="domain" description="Serine-threonine/tyrosine-protein kinase catalytic" evidence="2">
    <location>
        <begin position="53"/>
        <end position="93"/>
    </location>
</feature>
<dbReference type="AlphaFoldDB" id="A0A150G803"/>
<reference evidence="4" key="1">
    <citation type="journal article" date="2016" name="Nat. Commun.">
        <title>The Gonium pectorale genome demonstrates co-option of cell cycle regulation during the evolution of multicellularity.</title>
        <authorList>
            <person name="Hanschen E.R."/>
            <person name="Marriage T.N."/>
            <person name="Ferris P.J."/>
            <person name="Hamaji T."/>
            <person name="Toyoda A."/>
            <person name="Fujiyama A."/>
            <person name="Neme R."/>
            <person name="Noguchi H."/>
            <person name="Minakuchi Y."/>
            <person name="Suzuki M."/>
            <person name="Kawai-Toyooka H."/>
            <person name="Smith D.R."/>
            <person name="Sparks H."/>
            <person name="Anderson J."/>
            <person name="Bakaric R."/>
            <person name="Luria V."/>
            <person name="Karger A."/>
            <person name="Kirschner M.W."/>
            <person name="Durand P.M."/>
            <person name="Michod R.E."/>
            <person name="Nozaki H."/>
            <person name="Olson B.J."/>
        </authorList>
    </citation>
    <scope>NUCLEOTIDE SEQUENCE [LARGE SCALE GENOMIC DNA]</scope>
    <source>
        <strain evidence="4">NIES-2863</strain>
    </source>
</reference>
<sequence>MSRSAPVQIANEVALAATMSRPNDGPGGLPAAATASGDEGAEAGVMAYVLRRSGGHREPLPSWWPPELRGLISRCWAQDPADRPSFSKIHAELRRMAADGLLADMDARDPARASACGCTVS</sequence>
<keyword evidence="4" id="KW-1185">Reference proteome</keyword>
<dbReference type="InterPro" id="IPR011009">
    <property type="entry name" value="Kinase-like_dom_sf"/>
</dbReference>
<gene>
    <name evidence="3" type="ORF">GPECTOR_49g535</name>
</gene>
<dbReference type="Gene3D" id="1.10.510.10">
    <property type="entry name" value="Transferase(Phosphotransferase) domain 1"/>
    <property type="match status" value="1"/>
</dbReference>
<organism evidence="3 4">
    <name type="scientific">Gonium pectorale</name>
    <name type="common">Green alga</name>
    <dbReference type="NCBI Taxonomy" id="33097"/>
    <lineage>
        <taxon>Eukaryota</taxon>
        <taxon>Viridiplantae</taxon>
        <taxon>Chlorophyta</taxon>
        <taxon>core chlorophytes</taxon>
        <taxon>Chlorophyceae</taxon>
        <taxon>CS clade</taxon>
        <taxon>Chlamydomonadales</taxon>
        <taxon>Volvocaceae</taxon>
        <taxon>Gonium</taxon>
    </lineage>
</organism>
<evidence type="ECO:0000313" key="3">
    <source>
        <dbReference type="EMBL" id="KXZ45951.1"/>
    </source>
</evidence>
<evidence type="ECO:0000313" key="4">
    <source>
        <dbReference type="Proteomes" id="UP000075714"/>
    </source>
</evidence>
<dbReference type="OrthoDB" id="543156at2759"/>
<dbReference type="SUPFAM" id="SSF56112">
    <property type="entry name" value="Protein kinase-like (PK-like)"/>
    <property type="match status" value="1"/>
</dbReference>
<dbReference type="Proteomes" id="UP000075714">
    <property type="component" value="Unassembled WGS sequence"/>
</dbReference>
<accession>A0A150G803</accession>
<dbReference type="EMBL" id="LSYV01000050">
    <property type="protein sequence ID" value="KXZ45951.1"/>
    <property type="molecule type" value="Genomic_DNA"/>
</dbReference>
<evidence type="ECO:0000259" key="2">
    <source>
        <dbReference type="Pfam" id="PF07714"/>
    </source>
</evidence>
<protein>
    <recommendedName>
        <fullName evidence="2">Serine-threonine/tyrosine-protein kinase catalytic domain-containing protein</fullName>
    </recommendedName>
</protein>